<name>A0A2N1MPZ8_9GLOM</name>
<evidence type="ECO:0000313" key="3">
    <source>
        <dbReference type="Proteomes" id="UP000233469"/>
    </source>
</evidence>
<proteinExistence type="predicted"/>
<gene>
    <name evidence="2" type="ORF">RhiirC2_716774</name>
</gene>
<dbReference type="VEuPathDB" id="FungiDB:FUN_023029"/>
<protein>
    <recommendedName>
        <fullName evidence="4">MULE transposase domain-containing protein</fullName>
    </recommendedName>
</protein>
<dbReference type="EMBL" id="LLXL01001588">
    <property type="protein sequence ID" value="PKK63721.1"/>
    <property type="molecule type" value="Genomic_DNA"/>
</dbReference>
<dbReference type="VEuPathDB" id="FungiDB:RhiirA1_475157"/>
<organism evidence="2 3">
    <name type="scientific">Rhizophagus irregularis</name>
    <dbReference type="NCBI Taxonomy" id="588596"/>
    <lineage>
        <taxon>Eukaryota</taxon>
        <taxon>Fungi</taxon>
        <taxon>Fungi incertae sedis</taxon>
        <taxon>Mucoromycota</taxon>
        <taxon>Glomeromycotina</taxon>
        <taxon>Glomeromycetes</taxon>
        <taxon>Glomerales</taxon>
        <taxon>Glomeraceae</taxon>
        <taxon>Rhizophagus</taxon>
    </lineage>
</organism>
<dbReference type="AlphaFoldDB" id="A0A2N1MPZ8"/>
<accession>A0A2N1MPZ8</accession>
<dbReference type="Proteomes" id="UP000233469">
    <property type="component" value="Unassembled WGS sequence"/>
</dbReference>
<dbReference type="VEuPathDB" id="FungiDB:RhiirFUN_026624"/>
<dbReference type="VEuPathDB" id="FungiDB:RhiirA1_475156"/>
<sequence length="673" mass="78162">MEHQSVDPDSDLRLKINHELSANNKENTTFAVYLAAYKTKCRYVQNGMQCTGNPVLKCLRRHDNTTPPSYFISCSKWKINEKYHRFISVKDDVDLNLLSQLLNGQYEGETDEPVNNCSTILHNNSKKTNCPHSHRAGNIIKQGSIIRKICGVKYTKIIPHDLEKCPYIILISKGIHSHPPPPPSHVPVTIWDRLQELIRQANDDTVDVTPTRIITGNLIKTYFGTEYLADVHASLNNADRLRYYVDKIQKEIHLQGCGILGVIYNYSRNINNFCEYVKRLEFFEDNHYMIICTTSEQLTEWTKCKNFQIDLSFKRVAGEINEFEINYYNNEHNLILTFARIFTNNTNTIAYQRMFRALFDLVKQLTGSSVQFQHIHKAGWNCIIADLNYAQTKGLGFVLNEINGTKSWEEHLIYIFKSCHVHYKRKIREKHYDDSVKNNMYAFLSAESENMINKLFNNIQMADESTSDWIAFYRQNWVIVSLNKCISKIDNEVWIASPDNTNIAEAAHALSNCCGKNLKLVTAIIQGRKLDKERFTAINVHQKYSIPNRGRDKGLIARNIQSNKRKAHTQTKRSNMTKSVPVKRKQNRQSNNNKKKSKKTIVIDSDIEEDCKDSDYKEDNKENELALKLKELEYQEKDLALKERELALREREAKIRVMELSNCEKERQLNLAD</sequence>
<comment type="caution">
    <text evidence="2">The sequence shown here is derived from an EMBL/GenBank/DDBJ whole genome shotgun (WGS) entry which is preliminary data.</text>
</comment>
<reference evidence="2 3" key="2">
    <citation type="submission" date="2017-10" db="EMBL/GenBank/DDBJ databases">
        <title>Extensive intraspecific genome diversity in a model arbuscular mycorrhizal fungus.</title>
        <authorList>
            <person name="Chen E.C.H."/>
            <person name="Morin E."/>
            <person name="Baudet D."/>
            <person name="Noel J."/>
            <person name="Ndikumana S."/>
            <person name="Charron P."/>
            <person name="St-Onge C."/>
            <person name="Giorgi J."/>
            <person name="Grigoriev I.V."/>
            <person name="Roux C."/>
            <person name="Martin F.M."/>
            <person name="Corradi N."/>
        </authorList>
    </citation>
    <scope>NUCLEOTIDE SEQUENCE [LARGE SCALE GENOMIC DNA]</scope>
    <source>
        <strain evidence="2 3">C2</strain>
    </source>
</reference>
<evidence type="ECO:0008006" key="4">
    <source>
        <dbReference type="Google" id="ProtNLM"/>
    </source>
</evidence>
<evidence type="ECO:0000313" key="2">
    <source>
        <dbReference type="EMBL" id="PKK63721.1"/>
    </source>
</evidence>
<feature type="compositionally biased region" description="Basic residues" evidence="1">
    <location>
        <begin position="581"/>
        <end position="599"/>
    </location>
</feature>
<reference evidence="2 3" key="1">
    <citation type="submission" date="2016-04" db="EMBL/GenBank/DDBJ databases">
        <title>Genome analyses suggest a sexual origin of heterokaryosis in a supposedly ancient asexual fungus.</title>
        <authorList>
            <person name="Ropars J."/>
            <person name="Sedzielewska K."/>
            <person name="Noel J."/>
            <person name="Charron P."/>
            <person name="Farinelli L."/>
            <person name="Marton T."/>
            <person name="Kruger M."/>
            <person name="Pelin A."/>
            <person name="Brachmann A."/>
            <person name="Corradi N."/>
        </authorList>
    </citation>
    <scope>NUCLEOTIDE SEQUENCE [LARGE SCALE GENOMIC DNA]</scope>
    <source>
        <strain evidence="2 3">C2</strain>
    </source>
</reference>
<evidence type="ECO:0000256" key="1">
    <source>
        <dbReference type="SAM" id="MobiDB-lite"/>
    </source>
</evidence>
<feature type="region of interest" description="Disordered" evidence="1">
    <location>
        <begin position="563"/>
        <end position="599"/>
    </location>
</feature>